<keyword evidence="4" id="KW-1185">Reference proteome</keyword>
<sequence>MVLVVMLLTNLAAKSGHSWCGLLQAAKFANKLVYNQGEELVEIKAELEKVKAELVVAKGKNDRSEEITVWRGKYEAEKKTSSAALGEVKKLTARIASDVERAKKRQEMDSDRHKKEKEVLSRRCRRAIVRHDDVLATCNSRFEKMRRYVENQKPVRLAMYGVNQFTGLLEAVDVWRTEGIQVPDSKVRHLQKELAKWTEMAKSVIPICFEPDELADVPSFDFSRPLSPVHPSLTAGVEIATSAREKEQQARRREGARVSRPLSERGGVAARRESQVPPRP</sequence>
<feature type="signal peptide" evidence="2">
    <location>
        <begin position="1"/>
        <end position="18"/>
    </location>
</feature>
<feature type="compositionally biased region" description="Basic and acidic residues" evidence="1">
    <location>
        <begin position="243"/>
        <end position="257"/>
    </location>
</feature>
<feature type="region of interest" description="Disordered" evidence="1">
    <location>
        <begin position="237"/>
        <end position="280"/>
    </location>
</feature>
<dbReference type="AlphaFoldDB" id="A0A8X8AWV2"/>
<reference evidence="3 4" key="1">
    <citation type="submission" date="2020-02" db="EMBL/GenBank/DDBJ databases">
        <authorList>
            <person name="Ma Q."/>
            <person name="Huang Y."/>
            <person name="Song X."/>
            <person name="Pei D."/>
        </authorList>
    </citation>
    <scope>NUCLEOTIDE SEQUENCE [LARGE SCALE GENOMIC DNA]</scope>
    <source>
        <strain evidence="3">Sxm20200214</strain>
        <tissue evidence="3">Leaf</tissue>
    </source>
</reference>
<keyword evidence="2" id="KW-0732">Signal</keyword>
<evidence type="ECO:0000256" key="1">
    <source>
        <dbReference type="SAM" id="MobiDB-lite"/>
    </source>
</evidence>
<feature type="chain" id="PRO_5036447601" evidence="2">
    <location>
        <begin position="19"/>
        <end position="280"/>
    </location>
</feature>
<organism evidence="3 4">
    <name type="scientific">Brassica carinata</name>
    <name type="common">Ethiopian mustard</name>
    <name type="synonym">Abyssinian cabbage</name>
    <dbReference type="NCBI Taxonomy" id="52824"/>
    <lineage>
        <taxon>Eukaryota</taxon>
        <taxon>Viridiplantae</taxon>
        <taxon>Streptophyta</taxon>
        <taxon>Embryophyta</taxon>
        <taxon>Tracheophyta</taxon>
        <taxon>Spermatophyta</taxon>
        <taxon>Magnoliopsida</taxon>
        <taxon>eudicotyledons</taxon>
        <taxon>Gunneridae</taxon>
        <taxon>Pentapetalae</taxon>
        <taxon>rosids</taxon>
        <taxon>malvids</taxon>
        <taxon>Brassicales</taxon>
        <taxon>Brassicaceae</taxon>
        <taxon>Brassiceae</taxon>
        <taxon>Brassica</taxon>
    </lineage>
</organism>
<evidence type="ECO:0000256" key="2">
    <source>
        <dbReference type="SAM" id="SignalP"/>
    </source>
</evidence>
<gene>
    <name evidence="3" type="ORF">Bca52824_024559</name>
</gene>
<name>A0A8X8AWV2_BRACI</name>
<dbReference type="EMBL" id="JAAMPC010000005">
    <property type="protein sequence ID" value="KAG2313002.1"/>
    <property type="molecule type" value="Genomic_DNA"/>
</dbReference>
<proteinExistence type="predicted"/>
<accession>A0A8X8AWV2</accession>
<evidence type="ECO:0000313" key="3">
    <source>
        <dbReference type="EMBL" id="KAG2313002.1"/>
    </source>
</evidence>
<dbReference type="Proteomes" id="UP000886595">
    <property type="component" value="Unassembled WGS sequence"/>
</dbReference>
<protein>
    <submittedName>
        <fullName evidence="3">Uncharacterized protein</fullName>
    </submittedName>
</protein>
<comment type="caution">
    <text evidence="3">The sequence shown here is derived from an EMBL/GenBank/DDBJ whole genome shotgun (WGS) entry which is preliminary data.</text>
</comment>
<evidence type="ECO:0000313" key="4">
    <source>
        <dbReference type="Proteomes" id="UP000886595"/>
    </source>
</evidence>